<evidence type="ECO:0000256" key="2">
    <source>
        <dbReference type="SAM" id="SignalP"/>
    </source>
</evidence>
<evidence type="ECO:0000256" key="1">
    <source>
        <dbReference type="SAM" id="MobiDB-lite"/>
    </source>
</evidence>
<dbReference type="Proteomes" id="UP000076532">
    <property type="component" value="Unassembled WGS sequence"/>
</dbReference>
<reference evidence="3 4" key="1">
    <citation type="journal article" date="2016" name="Mol. Biol. Evol.">
        <title>Comparative Genomics of Early-Diverging Mushroom-Forming Fungi Provides Insights into the Origins of Lignocellulose Decay Capabilities.</title>
        <authorList>
            <person name="Nagy L.G."/>
            <person name="Riley R."/>
            <person name="Tritt A."/>
            <person name="Adam C."/>
            <person name="Daum C."/>
            <person name="Floudas D."/>
            <person name="Sun H."/>
            <person name="Yadav J.S."/>
            <person name="Pangilinan J."/>
            <person name="Larsson K.H."/>
            <person name="Matsuura K."/>
            <person name="Barry K."/>
            <person name="Labutti K."/>
            <person name="Kuo R."/>
            <person name="Ohm R.A."/>
            <person name="Bhattacharya S.S."/>
            <person name="Shirouzu T."/>
            <person name="Yoshinaga Y."/>
            <person name="Martin F.M."/>
            <person name="Grigoriev I.V."/>
            <person name="Hibbett D.S."/>
        </authorList>
    </citation>
    <scope>NUCLEOTIDE SEQUENCE [LARGE SCALE GENOMIC DNA]</scope>
    <source>
        <strain evidence="3 4">CBS 109695</strain>
    </source>
</reference>
<feature type="region of interest" description="Disordered" evidence="1">
    <location>
        <begin position="323"/>
        <end position="355"/>
    </location>
</feature>
<dbReference type="AlphaFoldDB" id="A0A166TQ50"/>
<accession>A0A166TQ50</accession>
<keyword evidence="4" id="KW-1185">Reference proteome</keyword>
<gene>
    <name evidence="3" type="ORF">FIBSPDRAFT_883964</name>
</gene>
<dbReference type="EMBL" id="KV417492">
    <property type="protein sequence ID" value="KZP30854.1"/>
    <property type="molecule type" value="Genomic_DNA"/>
</dbReference>
<feature type="signal peptide" evidence="2">
    <location>
        <begin position="1"/>
        <end position="19"/>
    </location>
</feature>
<organism evidence="3 4">
    <name type="scientific">Athelia psychrophila</name>
    <dbReference type="NCBI Taxonomy" id="1759441"/>
    <lineage>
        <taxon>Eukaryota</taxon>
        <taxon>Fungi</taxon>
        <taxon>Dikarya</taxon>
        <taxon>Basidiomycota</taxon>
        <taxon>Agaricomycotina</taxon>
        <taxon>Agaricomycetes</taxon>
        <taxon>Agaricomycetidae</taxon>
        <taxon>Atheliales</taxon>
        <taxon>Atheliaceae</taxon>
        <taxon>Athelia</taxon>
    </lineage>
</organism>
<name>A0A166TQ50_9AGAM</name>
<proteinExistence type="predicted"/>
<evidence type="ECO:0000313" key="4">
    <source>
        <dbReference type="Proteomes" id="UP000076532"/>
    </source>
</evidence>
<sequence length="414" mass="46952">MYSWSVIIVSALLVGRVSLNYPHISVSVSYRVRSEFHLTGFLSPDLSIGAYNISTMRSPASWGQRTRKREVKAIGGGQAIFLETLVTRIGKARIVGLTERASVAFQVKLSGWSAATSAGSAAAHVAGVWGKLQRQKSRFLSLPASPTLTRTLDRSAGLALWSPRLGAAWFLLTLHLRLCEVPDWRLLAELFYALAATHVKGAKLLQLKLFLRKVLRLRRYKFLLFLASAHAADSCGRQLRGDPWSVSLKYPVEERAPPQPPQPLGVKMRCKNNLEFYESLQPEQPYGLRPFSWYNARNWPPARFWLQRPIRKWCDLGQHRQQSQRLLPSSSRARPQLPLTPQKRTRRSYDTSGRLSGNACWAQSIDFADFCSPNRERDQMQQLERPGLGTLLDAQDVLLDLFMFGPYSWFRADQ</sequence>
<feature type="chain" id="PRO_5007880178" evidence="2">
    <location>
        <begin position="20"/>
        <end position="414"/>
    </location>
</feature>
<feature type="compositionally biased region" description="Low complexity" evidence="1">
    <location>
        <begin position="323"/>
        <end position="339"/>
    </location>
</feature>
<keyword evidence="2" id="KW-0732">Signal</keyword>
<protein>
    <submittedName>
        <fullName evidence="3">Uncharacterized protein</fullName>
    </submittedName>
</protein>
<evidence type="ECO:0000313" key="3">
    <source>
        <dbReference type="EMBL" id="KZP30854.1"/>
    </source>
</evidence>